<dbReference type="AlphaFoldDB" id="A0A9W8DYW7"/>
<evidence type="ECO:0000313" key="4">
    <source>
        <dbReference type="EMBL" id="KAJ1952811.1"/>
    </source>
</evidence>
<dbReference type="InterPro" id="IPR036899">
    <property type="entry name" value="Ribosomal_uL13_sf"/>
</dbReference>
<dbReference type="GO" id="GO:0017148">
    <property type="term" value="P:negative regulation of translation"/>
    <property type="evidence" value="ECO:0007669"/>
    <property type="project" value="TreeGrafter"/>
</dbReference>
<dbReference type="Gene3D" id="3.90.1180.10">
    <property type="entry name" value="Ribosomal protein L13"/>
    <property type="match status" value="1"/>
</dbReference>
<dbReference type="OrthoDB" id="274622at2759"/>
<evidence type="ECO:0000256" key="3">
    <source>
        <dbReference type="ARBA" id="ARBA00023274"/>
    </source>
</evidence>
<dbReference type="EMBL" id="JANBPY010003073">
    <property type="protein sequence ID" value="KAJ1952811.1"/>
    <property type="molecule type" value="Genomic_DNA"/>
</dbReference>
<dbReference type="NCBIfam" id="TIGR01066">
    <property type="entry name" value="rplM_bact"/>
    <property type="match status" value="1"/>
</dbReference>
<dbReference type="GO" id="GO:0003729">
    <property type="term" value="F:mRNA binding"/>
    <property type="evidence" value="ECO:0007669"/>
    <property type="project" value="TreeGrafter"/>
</dbReference>
<dbReference type="InterPro" id="IPR005822">
    <property type="entry name" value="Ribosomal_uL13"/>
</dbReference>
<dbReference type="GO" id="GO:0006412">
    <property type="term" value="P:translation"/>
    <property type="evidence" value="ECO:0007669"/>
    <property type="project" value="InterPro"/>
</dbReference>
<proteinExistence type="inferred from homology"/>
<keyword evidence="3" id="KW-0687">Ribonucleoprotein</keyword>
<dbReference type="SUPFAM" id="SSF52161">
    <property type="entry name" value="Ribosomal protein L13"/>
    <property type="match status" value="1"/>
</dbReference>
<sequence>MSTGIGNTALAYARLWHLVDAKGQVLGRMSSRIATTLMGKHKPIYNPAADCGDYVVVINARDVKVTGNKFDQKVYYRHSGYPGGLKETPYSRLMERNPSEIIRKAVYGMLPKNRLRSSRMDRLLVFADDKHPYKANITKIYDNKIPQACSPIE</sequence>
<evidence type="ECO:0000313" key="5">
    <source>
        <dbReference type="Proteomes" id="UP001150925"/>
    </source>
</evidence>
<organism evidence="4 5">
    <name type="scientific">Dispira parvispora</name>
    <dbReference type="NCBI Taxonomy" id="1520584"/>
    <lineage>
        <taxon>Eukaryota</taxon>
        <taxon>Fungi</taxon>
        <taxon>Fungi incertae sedis</taxon>
        <taxon>Zoopagomycota</taxon>
        <taxon>Kickxellomycotina</taxon>
        <taxon>Dimargaritomycetes</taxon>
        <taxon>Dimargaritales</taxon>
        <taxon>Dimargaritaceae</taxon>
        <taxon>Dispira</taxon>
    </lineage>
</organism>
<dbReference type="PANTHER" id="PTHR11545:SF2">
    <property type="entry name" value="LARGE RIBOSOMAL SUBUNIT PROTEIN UL13M"/>
    <property type="match status" value="1"/>
</dbReference>
<dbReference type="InterPro" id="IPR005823">
    <property type="entry name" value="Ribosomal_uL13_bac-type"/>
</dbReference>
<dbReference type="PIRSF" id="PIRSF002181">
    <property type="entry name" value="Ribosomal_L13"/>
    <property type="match status" value="1"/>
</dbReference>
<dbReference type="HAMAP" id="MF_01366">
    <property type="entry name" value="Ribosomal_uL13"/>
    <property type="match status" value="1"/>
</dbReference>
<reference evidence="4" key="1">
    <citation type="submission" date="2022-07" db="EMBL/GenBank/DDBJ databases">
        <title>Phylogenomic reconstructions and comparative analyses of Kickxellomycotina fungi.</title>
        <authorList>
            <person name="Reynolds N.K."/>
            <person name="Stajich J.E."/>
            <person name="Barry K."/>
            <person name="Grigoriev I.V."/>
            <person name="Crous P."/>
            <person name="Smith M.E."/>
        </authorList>
    </citation>
    <scope>NUCLEOTIDE SEQUENCE</scope>
    <source>
        <strain evidence="4">RSA 1196</strain>
    </source>
</reference>
<name>A0A9W8DYW7_9FUNG</name>
<keyword evidence="5" id="KW-1185">Reference proteome</keyword>
<keyword evidence="2 4" id="KW-0689">Ribosomal protein</keyword>
<accession>A0A9W8DYW7</accession>
<dbReference type="CDD" id="cd00392">
    <property type="entry name" value="Ribosomal_L13"/>
    <property type="match status" value="1"/>
</dbReference>
<comment type="caution">
    <text evidence="4">The sequence shown here is derived from an EMBL/GenBank/DDBJ whole genome shotgun (WGS) entry which is preliminary data.</text>
</comment>
<evidence type="ECO:0000256" key="1">
    <source>
        <dbReference type="ARBA" id="ARBA00006227"/>
    </source>
</evidence>
<evidence type="ECO:0000256" key="2">
    <source>
        <dbReference type="ARBA" id="ARBA00022980"/>
    </source>
</evidence>
<dbReference type="Proteomes" id="UP001150925">
    <property type="component" value="Unassembled WGS sequence"/>
</dbReference>
<gene>
    <name evidence="4" type="primary">MRPL23</name>
    <name evidence="4" type="ORF">IWQ62_006138</name>
</gene>
<comment type="similarity">
    <text evidence="1">Belongs to the universal ribosomal protein uL13 family.</text>
</comment>
<dbReference type="PANTHER" id="PTHR11545">
    <property type="entry name" value="RIBOSOMAL PROTEIN L13"/>
    <property type="match status" value="1"/>
</dbReference>
<dbReference type="GO" id="GO:0005762">
    <property type="term" value="C:mitochondrial large ribosomal subunit"/>
    <property type="evidence" value="ECO:0007669"/>
    <property type="project" value="TreeGrafter"/>
</dbReference>
<protein>
    <submittedName>
        <fullName evidence="4">54S ribosomal protein L23, mitochondrial</fullName>
    </submittedName>
</protein>
<dbReference type="Pfam" id="PF00572">
    <property type="entry name" value="Ribosomal_L13"/>
    <property type="match status" value="1"/>
</dbReference>
<dbReference type="GO" id="GO:0003735">
    <property type="term" value="F:structural constituent of ribosome"/>
    <property type="evidence" value="ECO:0007669"/>
    <property type="project" value="InterPro"/>
</dbReference>